<dbReference type="Proteomes" id="UP000078046">
    <property type="component" value="Unassembled WGS sequence"/>
</dbReference>
<evidence type="ECO:0000313" key="1">
    <source>
        <dbReference type="EMBL" id="OAF67126.1"/>
    </source>
</evidence>
<evidence type="ECO:0000313" key="2">
    <source>
        <dbReference type="Proteomes" id="UP000078046"/>
    </source>
</evidence>
<protein>
    <submittedName>
        <fullName evidence="1">Uncharacterized protein</fullName>
    </submittedName>
</protein>
<keyword evidence="2" id="KW-1185">Reference proteome</keyword>
<dbReference type="EMBL" id="LWCA01000741">
    <property type="protein sequence ID" value="OAF67126.1"/>
    <property type="molecule type" value="Genomic_DNA"/>
</dbReference>
<proteinExistence type="predicted"/>
<comment type="caution">
    <text evidence="1">The sequence shown here is derived from an EMBL/GenBank/DDBJ whole genome shotgun (WGS) entry which is preliminary data.</text>
</comment>
<organism evidence="1 2">
    <name type="scientific">Intoshia linei</name>
    <dbReference type="NCBI Taxonomy" id="1819745"/>
    <lineage>
        <taxon>Eukaryota</taxon>
        <taxon>Metazoa</taxon>
        <taxon>Spiralia</taxon>
        <taxon>Lophotrochozoa</taxon>
        <taxon>Mesozoa</taxon>
        <taxon>Orthonectida</taxon>
        <taxon>Rhopaluridae</taxon>
        <taxon>Intoshia</taxon>
    </lineage>
</organism>
<dbReference type="AlphaFoldDB" id="A0A177AYS0"/>
<name>A0A177AYS0_9BILA</name>
<gene>
    <name evidence="1" type="ORF">A3Q56_05152</name>
</gene>
<accession>A0A177AYS0</accession>
<reference evidence="1 2" key="1">
    <citation type="submission" date="2016-04" db="EMBL/GenBank/DDBJ databases">
        <title>The genome of Intoshia linei affirms orthonectids as highly simplified spiralians.</title>
        <authorList>
            <person name="Mikhailov K.V."/>
            <person name="Slusarev G.S."/>
            <person name="Nikitin M.A."/>
            <person name="Logacheva M.D."/>
            <person name="Penin A."/>
            <person name="Aleoshin V."/>
            <person name="Panchin Y.V."/>
        </authorList>
    </citation>
    <scope>NUCLEOTIDE SEQUENCE [LARGE SCALE GENOMIC DNA]</scope>
    <source>
        <strain evidence="1">Intl2013</strain>
        <tissue evidence="1">Whole animal</tissue>
    </source>
</reference>
<sequence>MKNIMISENPYILATENDTFIGKILFMDMYDSQGLSSIGMTHPN</sequence>